<dbReference type="Gene3D" id="1.10.10.10">
    <property type="entry name" value="Winged helix-like DNA-binding domain superfamily/Winged helix DNA-binding domain"/>
    <property type="match status" value="1"/>
</dbReference>
<dbReference type="InterPro" id="IPR036388">
    <property type="entry name" value="WH-like_DNA-bd_sf"/>
</dbReference>
<dbReference type="AlphaFoldDB" id="A0A7Z7BMD6"/>
<proteinExistence type="predicted"/>
<dbReference type="Proteomes" id="UP000198900">
    <property type="component" value="Unassembled WGS sequence"/>
</dbReference>
<protein>
    <submittedName>
        <fullName evidence="1">Predicted transcriptional regulator</fullName>
    </submittedName>
</protein>
<accession>A0A7Z7BMD6</accession>
<comment type="caution">
    <text evidence="1">The sequence shown here is derived from an EMBL/GenBank/DDBJ whole genome shotgun (WGS) entry which is preliminary data.</text>
</comment>
<evidence type="ECO:0000313" key="1">
    <source>
        <dbReference type="EMBL" id="SDJ58796.1"/>
    </source>
</evidence>
<dbReference type="InterPro" id="IPR036390">
    <property type="entry name" value="WH_DNA-bd_sf"/>
</dbReference>
<dbReference type="Pfam" id="PF25212">
    <property type="entry name" value="HVO_A0114"/>
    <property type="match status" value="1"/>
</dbReference>
<gene>
    <name evidence="1" type="ORF">SAMN04487926_1692</name>
</gene>
<sequence length="113" mass="12535">MRTVTLGVSSREEMSARFVAAFKGNAQGAHISFASHELLFQTLTPLRWSLIRAVIGAGPLSIREIARRVARDVKGVHRDVHALLDVGILERNADGTIEFPYDVVHVDFLLKND</sequence>
<reference evidence="1" key="1">
    <citation type="submission" date="2016-10" db="EMBL/GenBank/DDBJ databases">
        <authorList>
            <person name="Varghese N."/>
            <person name="Submissions S."/>
        </authorList>
    </citation>
    <scope>NUCLEOTIDE SEQUENCE [LARGE SCALE GENOMIC DNA]</scope>
    <source>
        <strain evidence="1">YR281</strain>
    </source>
</reference>
<organism evidence="1 2">
    <name type="scientific">Paraburkholderia steynii</name>
    <dbReference type="NCBI Taxonomy" id="1245441"/>
    <lineage>
        <taxon>Bacteria</taxon>
        <taxon>Pseudomonadati</taxon>
        <taxon>Pseudomonadota</taxon>
        <taxon>Betaproteobacteria</taxon>
        <taxon>Burkholderiales</taxon>
        <taxon>Burkholderiaceae</taxon>
        <taxon>Paraburkholderia</taxon>
    </lineage>
</organism>
<dbReference type="SUPFAM" id="SSF46785">
    <property type="entry name" value="Winged helix' DNA-binding domain"/>
    <property type="match status" value="1"/>
</dbReference>
<name>A0A7Z7BMD6_9BURK</name>
<evidence type="ECO:0000313" key="2">
    <source>
        <dbReference type="Proteomes" id="UP000198900"/>
    </source>
</evidence>
<dbReference type="EMBL" id="FNDI01000069">
    <property type="protein sequence ID" value="SDJ58796.1"/>
    <property type="molecule type" value="Genomic_DNA"/>
</dbReference>
<keyword evidence="2" id="KW-1185">Reference proteome</keyword>